<keyword evidence="4" id="KW-1185">Reference proteome</keyword>
<dbReference type="OrthoDB" id="1577640at2759"/>
<dbReference type="Pfam" id="PF01048">
    <property type="entry name" value="PNP_UDP_1"/>
    <property type="match status" value="1"/>
</dbReference>
<dbReference type="EMBL" id="JAGPXD010000004">
    <property type="protein sequence ID" value="KAH7358311.1"/>
    <property type="molecule type" value="Genomic_DNA"/>
</dbReference>
<evidence type="ECO:0000313" key="4">
    <source>
        <dbReference type="Proteomes" id="UP000813385"/>
    </source>
</evidence>
<dbReference type="InterPro" id="IPR035994">
    <property type="entry name" value="Nucleoside_phosphorylase_sf"/>
</dbReference>
<proteinExistence type="predicted"/>
<protein>
    <submittedName>
        <fullName evidence="3">Nucleoside phosphorylase domain-containing protein</fullName>
    </submittedName>
</protein>
<dbReference type="GO" id="GO:0003824">
    <property type="term" value="F:catalytic activity"/>
    <property type="evidence" value="ECO:0007669"/>
    <property type="project" value="InterPro"/>
</dbReference>
<sequence>MSTPRMSHDQFTVAVLFAMEFEMTAFRYMLDEQYVSDLPRRKGDGNIYVLGRLGGHNVVLALADEDDIGAVAVAGKNLSGTFPSILWRLLVGIGGGVPSKNHDIRLGDVVVSMPMDAHGGVVQYDLGKDVDGGFRHKGFVARPPARLRAVVELMRADQMVKDNMISRFVEDMMSRGPKLRKRYEAPDASDILYEDDTNEKVAQRRPRPGSLPEIHCGLIASVNRVIKDRQNRDRAIKGIGGDVLCFETEAAGFAADDGCVVIRGISDYADVHKNYEWQSWAAANAAACTKELLLRVRPEEVKFLASPSIRSGDGLKPVALDYLSKSHANTSTGGVDDDAPDNDELNDDDDSDENADTASLADSILSAGKSMSSVSSIATSIAFEASHLCVALFTRQDAIVKICSTALANPQLDAQRFQRNFRRLIVALAIDLAAEADGEGKRAAASLLRQQASHIAHMFVRRVDPGESKILRPPSQVVASGAVEEYLSKLRFPGQEIPSEDMGKDGDDGDAQSESDYSDDDGVEEGTVDLNAIERFILDSRAFVQFQASLNDFIFPTFRSELRTLVSKTTRHLAREDKDSNDNVSIASMISDLKGLELDLLAADLQHVTTVDGGQGVWDRIQLFLERVTDQDWDWWPLLDPQPPYVPGVTYVRWK</sequence>
<evidence type="ECO:0000259" key="2">
    <source>
        <dbReference type="Pfam" id="PF01048"/>
    </source>
</evidence>
<evidence type="ECO:0000256" key="1">
    <source>
        <dbReference type="SAM" id="MobiDB-lite"/>
    </source>
</evidence>
<dbReference type="Gene3D" id="3.40.50.1580">
    <property type="entry name" value="Nucleoside phosphorylase domain"/>
    <property type="match status" value="1"/>
</dbReference>
<organism evidence="3 4">
    <name type="scientific">Plectosphaerella cucumerina</name>
    <dbReference type="NCBI Taxonomy" id="40658"/>
    <lineage>
        <taxon>Eukaryota</taxon>
        <taxon>Fungi</taxon>
        <taxon>Dikarya</taxon>
        <taxon>Ascomycota</taxon>
        <taxon>Pezizomycotina</taxon>
        <taxon>Sordariomycetes</taxon>
        <taxon>Hypocreomycetidae</taxon>
        <taxon>Glomerellales</taxon>
        <taxon>Plectosphaerellaceae</taxon>
        <taxon>Plectosphaerella</taxon>
    </lineage>
</organism>
<dbReference type="PANTHER" id="PTHR46082">
    <property type="entry name" value="ATP/GTP-BINDING PROTEIN-RELATED"/>
    <property type="match status" value="1"/>
</dbReference>
<reference evidence="3" key="1">
    <citation type="journal article" date="2021" name="Nat. Commun.">
        <title>Genetic determinants of endophytism in the Arabidopsis root mycobiome.</title>
        <authorList>
            <person name="Mesny F."/>
            <person name="Miyauchi S."/>
            <person name="Thiergart T."/>
            <person name="Pickel B."/>
            <person name="Atanasova L."/>
            <person name="Karlsson M."/>
            <person name="Huettel B."/>
            <person name="Barry K.W."/>
            <person name="Haridas S."/>
            <person name="Chen C."/>
            <person name="Bauer D."/>
            <person name="Andreopoulos W."/>
            <person name="Pangilinan J."/>
            <person name="LaButti K."/>
            <person name="Riley R."/>
            <person name="Lipzen A."/>
            <person name="Clum A."/>
            <person name="Drula E."/>
            <person name="Henrissat B."/>
            <person name="Kohler A."/>
            <person name="Grigoriev I.V."/>
            <person name="Martin F.M."/>
            <person name="Hacquard S."/>
        </authorList>
    </citation>
    <scope>NUCLEOTIDE SEQUENCE</scope>
    <source>
        <strain evidence="3">MPI-CAGE-AT-0016</strain>
    </source>
</reference>
<name>A0A8K0X1J6_9PEZI</name>
<evidence type="ECO:0000313" key="3">
    <source>
        <dbReference type="EMBL" id="KAH7358311.1"/>
    </source>
</evidence>
<feature type="compositionally biased region" description="Acidic residues" evidence="1">
    <location>
        <begin position="335"/>
        <end position="355"/>
    </location>
</feature>
<dbReference type="Proteomes" id="UP000813385">
    <property type="component" value="Unassembled WGS sequence"/>
</dbReference>
<dbReference type="InterPro" id="IPR053137">
    <property type="entry name" value="NLR-like"/>
</dbReference>
<dbReference type="AlphaFoldDB" id="A0A8K0X1J6"/>
<comment type="caution">
    <text evidence="3">The sequence shown here is derived from an EMBL/GenBank/DDBJ whole genome shotgun (WGS) entry which is preliminary data.</text>
</comment>
<feature type="region of interest" description="Disordered" evidence="1">
    <location>
        <begin position="329"/>
        <end position="356"/>
    </location>
</feature>
<feature type="compositionally biased region" description="Acidic residues" evidence="1">
    <location>
        <begin position="507"/>
        <end position="524"/>
    </location>
</feature>
<dbReference type="SUPFAM" id="SSF53167">
    <property type="entry name" value="Purine and uridine phosphorylases"/>
    <property type="match status" value="1"/>
</dbReference>
<dbReference type="PANTHER" id="PTHR46082:SF11">
    <property type="entry name" value="AAA+ ATPASE DOMAIN-CONTAINING PROTEIN-RELATED"/>
    <property type="match status" value="1"/>
</dbReference>
<feature type="region of interest" description="Disordered" evidence="1">
    <location>
        <begin position="494"/>
        <end position="524"/>
    </location>
</feature>
<dbReference type="GO" id="GO:0009116">
    <property type="term" value="P:nucleoside metabolic process"/>
    <property type="evidence" value="ECO:0007669"/>
    <property type="project" value="InterPro"/>
</dbReference>
<accession>A0A8K0X1J6</accession>
<gene>
    <name evidence="3" type="ORF">B0T11DRAFT_102408</name>
</gene>
<dbReference type="InterPro" id="IPR000845">
    <property type="entry name" value="Nucleoside_phosphorylase_d"/>
</dbReference>
<feature type="domain" description="Nucleoside phosphorylase" evidence="2">
    <location>
        <begin position="12"/>
        <end position="293"/>
    </location>
</feature>